<protein>
    <submittedName>
        <fullName evidence="2">HNH endonuclease</fullName>
    </submittedName>
</protein>
<proteinExistence type="predicted"/>
<organism evidence="2 3">
    <name type="scientific">Candidatus Woesebacteria bacterium GW2011_GWB1_39_12</name>
    <dbReference type="NCBI Taxonomy" id="1618574"/>
    <lineage>
        <taxon>Bacteria</taxon>
        <taxon>Candidatus Woeseibacteriota</taxon>
    </lineage>
</organism>
<dbReference type="InterPro" id="IPR029471">
    <property type="entry name" value="HNH_5"/>
</dbReference>
<reference evidence="2 3" key="1">
    <citation type="journal article" date="2015" name="Nature">
        <title>rRNA introns, odd ribosomes, and small enigmatic genomes across a large radiation of phyla.</title>
        <authorList>
            <person name="Brown C.T."/>
            <person name="Hug L.A."/>
            <person name="Thomas B.C."/>
            <person name="Sharon I."/>
            <person name="Castelle C.J."/>
            <person name="Singh A."/>
            <person name="Wilkins M.J."/>
            <person name="Williams K.H."/>
            <person name="Banfield J.F."/>
        </authorList>
    </citation>
    <scope>NUCLEOTIDE SEQUENCE [LARGE SCALE GENOMIC DNA]</scope>
</reference>
<dbReference type="AlphaFoldDB" id="A0A0G0Q5L5"/>
<dbReference type="PANTHER" id="PTHR33877">
    <property type="entry name" value="SLL1193 PROTEIN"/>
    <property type="match status" value="1"/>
</dbReference>
<keyword evidence="2" id="KW-0540">Nuclease</keyword>
<keyword evidence="2" id="KW-0255">Endonuclease</keyword>
<dbReference type="CDD" id="cd00085">
    <property type="entry name" value="HNHc"/>
    <property type="match status" value="1"/>
</dbReference>
<dbReference type="Gene3D" id="1.10.30.50">
    <property type="match status" value="1"/>
</dbReference>
<name>A0A0G0Q5L5_9BACT</name>
<keyword evidence="2" id="KW-0378">Hydrolase</keyword>
<sequence length="124" mass="14385">MAFIRIKNIKGKDGTIRPYVYVVKSVWTKKGSRQKVIGYLGKSVYLKPIHHSKVLQLFGRYNHKCALCPNEEWLTIDHIKPLSRGGLNELDNLQVLCDPCNQKKRDLWEKPLENQPHIVNHIKG</sequence>
<comment type="caution">
    <text evidence="2">The sequence shown here is derived from an EMBL/GenBank/DDBJ whole genome shotgun (WGS) entry which is preliminary data.</text>
</comment>
<accession>A0A0G0Q5L5</accession>
<dbReference type="GO" id="GO:0004519">
    <property type="term" value="F:endonuclease activity"/>
    <property type="evidence" value="ECO:0007669"/>
    <property type="project" value="UniProtKB-KW"/>
</dbReference>
<feature type="domain" description="HNH nuclease" evidence="1">
    <location>
        <begin position="52"/>
        <end position="102"/>
    </location>
</feature>
<dbReference type="SMART" id="SM00507">
    <property type="entry name" value="HNHc"/>
    <property type="match status" value="1"/>
</dbReference>
<evidence type="ECO:0000259" key="1">
    <source>
        <dbReference type="SMART" id="SM00507"/>
    </source>
</evidence>
<dbReference type="Proteomes" id="UP000033881">
    <property type="component" value="Unassembled WGS sequence"/>
</dbReference>
<dbReference type="PANTHER" id="PTHR33877:SF2">
    <property type="entry name" value="OS07G0170200 PROTEIN"/>
    <property type="match status" value="1"/>
</dbReference>
<dbReference type="InterPro" id="IPR052892">
    <property type="entry name" value="NA-targeting_endonuclease"/>
</dbReference>
<dbReference type="InterPro" id="IPR003615">
    <property type="entry name" value="HNH_nuc"/>
</dbReference>
<dbReference type="Pfam" id="PF14279">
    <property type="entry name" value="HNH_5"/>
    <property type="match status" value="1"/>
</dbReference>
<dbReference type="STRING" id="1618574.UT24_C0056G0003"/>
<evidence type="ECO:0000313" key="2">
    <source>
        <dbReference type="EMBL" id="KKQ96976.1"/>
    </source>
</evidence>
<dbReference type="EMBL" id="LBWB01000056">
    <property type="protein sequence ID" value="KKQ96976.1"/>
    <property type="molecule type" value="Genomic_DNA"/>
</dbReference>
<gene>
    <name evidence="2" type="ORF">UT24_C0056G0003</name>
</gene>
<evidence type="ECO:0000313" key="3">
    <source>
        <dbReference type="Proteomes" id="UP000033881"/>
    </source>
</evidence>